<organism evidence="2 3">
    <name type="scientific">Acropora cervicornis</name>
    <name type="common">Staghorn coral</name>
    <dbReference type="NCBI Taxonomy" id="6130"/>
    <lineage>
        <taxon>Eukaryota</taxon>
        <taxon>Metazoa</taxon>
        <taxon>Cnidaria</taxon>
        <taxon>Anthozoa</taxon>
        <taxon>Hexacorallia</taxon>
        <taxon>Scleractinia</taxon>
        <taxon>Astrocoeniina</taxon>
        <taxon>Acroporidae</taxon>
        <taxon>Acropora</taxon>
    </lineage>
</organism>
<evidence type="ECO:0000313" key="2">
    <source>
        <dbReference type="EMBL" id="KAK2570556.1"/>
    </source>
</evidence>
<reference evidence="2" key="1">
    <citation type="journal article" date="2023" name="G3 (Bethesda)">
        <title>Whole genome assembly and annotation of the endangered Caribbean coral Acropora cervicornis.</title>
        <authorList>
            <person name="Selwyn J.D."/>
            <person name="Vollmer S.V."/>
        </authorList>
    </citation>
    <scope>NUCLEOTIDE SEQUENCE</scope>
    <source>
        <strain evidence="2">K2</strain>
    </source>
</reference>
<feature type="compositionally biased region" description="Basic and acidic residues" evidence="1">
    <location>
        <begin position="124"/>
        <end position="138"/>
    </location>
</feature>
<reference evidence="2" key="2">
    <citation type="journal article" date="2023" name="Science">
        <title>Genomic signatures of disease resistance in endangered staghorn corals.</title>
        <authorList>
            <person name="Vollmer S.V."/>
            <person name="Selwyn J.D."/>
            <person name="Despard B.A."/>
            <person name="Roesel C.L."/>
        </authorList>
    </citation>
    <scope>NUCLEOTIDE SEQUENCE</scope>
    <source>
        <strain evidence="2">K2</strain>
    </source>
</reference>
<feature type="region of interest" description="Disordered" evidence="1">
    <location>
        <begin position="124"/>
        <end position="148"/>
    </location>
</feature>
<dbReference type="AlphaFoldDB" id="A0AAD9VDJ4"/>
<protein>
    <submittedName>
        <fullName evidence="2">Uncharacterized protein</fullName>
    </submittedName>
</protein>
<proteinExistence type="predicted"/>
<dbReference type="Proteomes" id="UP001249851">
    <property type="component" value="Unassembled WGS sequence"/>
</dbReference>
<dbReference type="EMBL" id="JARQWQ010000007">
    <property type="protein sequence ID" value="KAK2570556.1"/>
    <property type="molecule type" value="Genomic_DNA"/>
</dbReference>
<comment type="caution">
    <text evidence="2">The sequence shown here is derived from an EMBL/GenBank/DDBJ whole genome shotgun (WGS) entry which is preliminary data.</text>
</comment>
<name>A0AAD9VDJ4_ACRCE</name>
<sequence length="259" mass="28615">MDSIFSIIAQHVFSKSYQNANRCPNKSVKGKLVGPRKVERQNVTDLATTYGVEIREFCILKGFNPQGKRGKMSSGHLHHPPPKSLFVAILPEEGWFYHPIIALKLIFSPFDLLTKGQADKDDFRREVGKGRGGMEGKWRQGSGGGEKPEHWCKDIQWNRVEVQIAKYTEKIYGEEDDDLRLLDPKEGHCTQSLPLTSQKLNEEDDGAVAVTVELQLGELTLGLSVLSLISPSCGYDATSLPFGSFCASTGTSVSPFSIA</sequence>
<evidence type="ECO:0000313" key="3">
    <source>
        <dbReference type="Proteomes" id="UP001249851"/>
    </source>
</evidence>
<evidence type="ECO:0000256" key="1">
    <source>
        <dbReference type="SAM" id="MobiDB-lite"/>
    </source>
</evidence>
<gene>
    <name evidence="2" type="ORF">P5673_004224</name>
</gene>
<keyword evidence="3" id="KW-1185">Reference proteome</keyword>
<accession>A0AAD9VDJ4</accession>